<evidence type="ECO:0000259" key="1">
    <source>
        <dbReference type="Pfam" id="PF00534"/>
    </source>
</evidence>
<dbReference type="InterPro" id="IPR028098">
    <property type="entry name" value="Glyco_trans_4-like_N"/>
</dbReference>
<proteinExistence type="predicted"/>
<name>A0A1I5XL38_9BACT</name>
<dbReference type="AlphaFoldDB" id="A0A1I5XL38"/>
<dbReference type="InterPro" id="IPR050194">
    <property type="entry name" value="Glycosyltransferase_grp1"/>
</dbReference>
<dbReference type="OrthoDB" id="9792322at2"/>
<dbReference type="Proteomes" id="UP000199031">
    <property type="component" value="Unassembled WGS sequence"/>
</dbReference>
<dbReference type="Gene3D" id="3.40.50.2000">
    <property type="entry name" value="Glycogen Phosphorylase B"/>
    <property type="match status" value="2"/>
</dbReference>
<dbReference type="STRING" id="1465490.SAMN05444277_10922"/>
<dbReference type="EMBL" id="FOXQ01000009">
    <property type="protein sequence ID" value="SFQ32665.1"/>
    <property type="molecule type" value="Genomic_DNA"/>
</dbReference>
<dbReference type="Pfam" id="PF00534">
    <property type="entry name" value="Glycos_transf_1"/>
    <property type="match status" value="1"/>
</dbReference>
<dbReference type="RefSeq" id="WP_090659847.1">
    <property type="nucleotide sequence ID" value="NZ_FOXQ01000009.1"/>
</dbReference>
<evidence type="ECO:0000313" key="4">
    <source>
        <dbReference type="Proteomes" id="UP000199031"/>
    </source>
</evidence>
<gene>
    <name evidence="3" type="ORF">SAMN05444277_10922</name>
</gene>
<dbReference type="SUPFAM" id="SSF53756">
    <property type="entry name" value="UDP-Glycosyltransferase/glycogen phosphorylase"/>
    <property type="match status" value="1"/>
</dbReference>
<organism evidence="3 4">
    <name type="scientific">Parafilimonas terrae</name>
    <dbReference type="NCBI Taxonomy" id="1465490"/>
    <lineage>
        <taxon>Bacteria</taxon>
        <taxon>Pseudomonadati</taxon>
        <taxon>Bacteroidota</taxon>
        <taxon>Chitinophagia</taxon>
        <taxon>Chitinophagales</taxon>
        <taxon>Chitinophagaceae</taxon>
        <taxon>Parafilimonas</taxon>
    </lineage>
</organism>
<sequence>MRICITRTEKDRYSETFLLNQIKELANHATIFPVHGGRLPQRNNDDTLLSSRFFWIMHNIAKTISGKRNNYFGNHGLKNFLRENKIDIVLANYGFAAVHILPVCRILNLPLVVHFHGFDATQQKILKQYKEAYKTLFKEAAGIIAVSADMKNKLVSLGAAEDKISLIPYGIDVQKFSPAYPKKQEALFLCVGRLIEKKSPQSTIHAFAKTKQLHNNAKLVMIGEKSGLYENCAELVKELGLENDVVFTGIQNAAEIINYMHEANIFVQHSVTAANGDMEGTPNTILEAAACGLPVVSTKHAGIKEAVLNGKTGFLIDEHDVDGMAKYMIELIEKPLLAKEMGLAGRRRIEENYDLHKQSKKLYNVLQQAVNKKQER</sequence>
<feature type="domain" description="Glycosyl transferase family 1" evidence="1">
    <location>
        <begin position="181"/>
        <end position="347"/>
    </location>
</feature>
<evidence type="ECO:0000313" key="3">
    <source>
        <dbReference type="EMBL" id="SFQ32665.1"/>
    </source>
</evidence>
<protein>
    <submittedName>
        <fullName evidence="3">Glycosyltransferase involved in cell wall bisynthesis</fullName>
    </submittedName>
</protein>
<reference evidence="3 4" key="1">
    <citation type="submission" date="2016-10" db="EMBL/GenBank/DDBJ databases">
        <authorList>
            <person name="de Groot N.N."/>
        </authorList>
    </citation>
    <scope>NUCLEOTIDE SEQUENCE [LARGE SCALE GENOMIC DNA]</scope>
    <source>
        <strain evidence="3 4">DSM 28286</strain>
    </source>
</reference>
<dbReference type="PANTHER" id="PTHR45947:SF14">
    <property type="entry name" value="SLL1723 PROTEIN"/>
    <property type="match status" value="1"/>
</dbReference>
<evidence type="ECO:0000259" key="2">
    <source>
        <dbReference type="Pfam" id="PF13439"/>
    </source>
</evidence>
<feature type="domain" description="Glycosyltransferase subfamily 4-like N-terminal" evidence="2">
    <location>
        <begin position="67"/>
        <end position="174"/>
    </location>
</feature>
<keyword evidence="4" id="KW-1185">Reference proteome</keyword>
<dbReference type="GO" id="GO:0016757">
    <property type="term" value="F:glycosyltransferase activity"/>
    <property type="evidence" value="ECO:0007669"/>
    <property type="project" value="InterPro"/>
</dbReference>
<dbReference type="Pfam" id="PF13439">
    <property type="entry name" value="Glyco_transf_4"/>
    <property type="match status" value="1"/>
</dbReference>
<keyword evidence="3" id="KW-0808">Transferase</keyword>
<accession>A0A1I5XL38</accession>
<dbReference type="PANTHER" id="PTHR45947">
    <property type="entry name" value="SULFOQUINOVOSYL TRANSFERASE SQD2"/>
    <property type="match status" value="1"/>
</dbReference>
<dbReference type="InterPro" id="IPR001296">
    <property type="entry name" value="Glyco_trans_1"/>
</dbReference>